<dbReference type="Pfam" id="PF13490">
    <property type="entry name" value="zf-HC2"/>
    <property type="match status" value="1"/>
</dbReference>
<dbReference type="InterPro" id="IPR027383">
    <property type="entry name" value="Znf_put"/>
</dbReference>
<protein>
    <recommendedName>
        <fullName evidence="1">Putative zinc-finger domain-containing protein</fullName>
    </recommendedName>
</protein>
<proteinExistence type="predicted"/>
<dbReference type="RefSeq" id="WP_285727829.1">
    <property type="nucleotide sequence ID" value="NZ_BSDD01000007.1"/>
</dbReference>
<dbReference type="InterPro" id="IPR041916">
    <property type="entry name" value="Anti_sigma_zinc_sf"/>
</dbReference>
<dbReference type="Gene3D" id="1.10.10.1320">
    <property type="entry name" value="Anti-sigma factor, zinc-finger domain"/>
    <property type="match status" value="1"/>
</dbReference>
<reference evidence="2 3" key="1">
    <citation type="journal article" date="2023" name="Antonie Van Leeuwenhoek">
        <title>Mesoterricola silvestris gen. nov., sp. nov., Mesoterricola sediminis sp. nov., Geothrix oryzae sp. nov., Geothrix edaphica sp. nov., Geothrix rubra sp. nov., and Geothrix limicola sp. nov., six novel members of Acidobacteriota isolated from soils.</title>
        <authorList>
            <person name="Itoh H."/>
            <person name="Sugisawa Y."/>
            <person name="Mise K."/>
            <person name="Xu Z."/>
            <person name="Kuniyasu M."/>
            <person name="Ushijima N."/>
            <person name="Kawano K."/>
            <person name="Kobayashi E."/>
            <person name="Shiratori Y."/>
            <person name="Masuda Y."/>
            <person name="Senoo K."/>
        </authorList>
    </citation>
    <scope>NUCLEOTIDE SEQUENCE [LARGE SCALE GENOMIC DNA]</scope>
    <source>
        <strain evidence="2 3">Red803</strain>
    </source>
</reference>
<accession>A0ABQ5QAL6</accession>
<dbReference type="Proteomes" id="UP001165089">
    <property type="component" value="Unassembled WGS sequence"/>
</dbReference>
<evidence type="ECO:0000259" key="1">
    <source>
        <dbReference type="Pfam" id="PF13490"/>
    </source>
</evidence>
<keyword evidence="3" id="KW-1185">Reference proteome</keyword>
<name>A0ABQ5QAL6_9BACT</name>
<sequence>MDTRPRDPEALTQAILARTSGAPCRRVEALACDFVDGGLDGAQADLLRGHLAHCAACSALVRALAESGRLLPALAEADPGPWFTQRVLRSTSRRPAARGTDARAAWRRLLHRPRIALEAAYLGAVAGMMGLYAPVPWHSLVPPAQVWTAPLQGPAQRLTRVVVRTERHTAAALRRTFRPLRETAPAGLWRRAVAKVRGWLKRIEAALKQANP</sequence>
<dbReference type="EMBL" id="BSDD01000007">
    <property type="protein sequence ID" value="GLH71475.1"/>
    <property type="molecule type" value="Genomic_DNA"/>
</dbReference>
<gene>
    <name evidence="2" type="ORF">GETHPA_30090</name>
</gene>
<evidence type="ECO:0000313" key="2">
    <source>
        <dbReference type="EMBL" id="GLH71475.1"/>
    </source>
</evidence>
<feature type="domain" description="Putative zinc-finger" evidence="1">
    <location>
        <begin position="24"/>
        <end position="57"/>
    </location>
</feature>
<comment type="caution">
    <text evidence="2">The sequence shown here is derived from an EMBL/GenBank/DDBJ whole genome shotgun (WGS) entry which is preliminary data.</text>
</comment>
<organism evidence="2 3">
    <name type="scientific">Geothrix rubra</name>
    <dbReference type="NCBI Taxonomy" id="2927977"/>
    <lineage>
        <taxon>Bacteria</taxon>
        <taxon>Pseudomonadati</taxon>
        <taxon>Acidobacteriota</taxon>
        <taxon>Holophagae</taxon>
        <taxon>Holophagales</taxon>
        <taxon>Holophagaceae</taxon>
        <taxon>Geothrix</taxon>
    </lineage>
</organism>
<evidence type="ECO:0000313" key="3">
    <source>
        <dbReference type="Proteomes" id="UP001165089"/>
    </source>
</evidence>